<accession>A0A2W2DPG0</accession>
<keyword evidence="2" id="KW-0732">Signal</keyword>
<proteinExistence type="predicted"/>
<keyword evidence="4" id="KW-1185">Reference proteome</keyword>
<reference evidence="3 4" key="1">
    <citation type="submission" date="2018-01" db="EMBL/GenBank/DDBJ databases">
        <title>Draft genome sequence of Jishengella sp. NA12.</title>
        <authorList>
            <person name="Sahin N."/>
            <person name="Ay H."/>
            <person name="Saygin H."/>
        </authorList>
    </citation>
    <scope>NUCLEOTIDE SEQUENCE [LARGE SCALE GENOMIC DNA]</scope>
    <source>
        <strain evidence="3 4">NA12</strain>
    </source>
</reference>
<evidence type="ECO:0000256" key="2">
    <source>
        <dbReference type="SAM" id="SignalP"/>
    </source>
</evidence>
<protein>
    <submittedName>
        <fullName evidence="3">LPXTG cell wall anchor domain-containing protein</fullName>
    </submittedName>
</protein>
<dbReference type="EMBL" id="POTY01000165">
    <property type="protein sequence ID" value="PZG13836.1"/>
    <property type="molecule type" value="Genomic_DNA"/>
</dbReference>
<keyword evidence="1" id="KW-0812">Transmembrane</keyword>
<dbReference type="OrthoDB" id="3967140at2"/>
<keyword evidence="1" id="KW-1133">Transmembrane helix</keyword>
<dbReference type="NCBIfam" id="TIGR01167">
    <property type="entry name" value="LPXTG_anchor"/>
    <property type="match status" value="1"/>
</dbReference>
<evidence type="ECO:0000313" key="3">
    <source>
        <dbReference type="EMBL" id="PZG13836.1"/>
    </source>
</evidence>
<evidence type="ECO:0000313" key="4">
    <source>
        <dbReference type="Proteomes" id="UP000248924"/>
    </source>
</evidence>
<dbReference type="PROSITE" id="PS51318">
    <property type="entry name" value="TAT"/>
    <property type="match status" value="1"/>
</dbReference>
<dbReference type="InterPro" id="IPR006311">
    <property type="entry name" value="TAT_signal"/>
</dbReference>
<sequence length="521" mass="54661">MLTHSTRRWLAGLGVTGALIAASATPASAAEADVSLGVYFGDTTIAAGSPGKMDSPIVYASTPVVVRDLTIRYDFTDLAGKATFTPESRSESCTTPETNVLVCTDPFERQLFDRGSGGLFPVVIAPTDEAKDGDAGTVKVSLSAAGFTPVAHEAQVRVGDGVDLAAGPATERSAGPGKAFTAPLRVTNSGDTVAKGASVFFFNDYGIQADKRYRNCTYVDAQLRSCHFDGDLTPGASYDTTLAYRVGKDAFAPRFAYGEILWMTPAEAEDFEAYLKEWGATRGEPGTDGELKLTELAPRIAARGFQADTEPDNNWSSLAVTVTGKNSTDLEAIGDQVSGAKGDEVVVTVGFRNNGPATLDNGRSGSSVTHVEIEIPTGTTAMKVPDFCYPINSKDQWGDPGEPGGRKYGCYPSWFIKAGDEETYDFGLRIDKVIPNATGKVKINVPCQCDGGFYADLKPSNDIAKIVVNPTGQGGDGGQGGGELPITGANTALIAGAGSVLLAAGVVGFVLARRRRTHFTV</sequence>
<dbReference type="RefSeq" id="WP_111216493.1">
    <property type="nucleotide sequence ID" value="NZ_POTY01000165.1"/>
</dbReference>
<feature type="transmembrane region" description="Helical" evidence="1">
    <location>
        <begin position="492"/>
        <end position="512"/>
    </location>
</feature>
<dbReference type="AlphaFoldDB" id="A0A2W2DPG0"/>
<gene>
    <name evidence="3" type="ORF">C1I95_22900</name>
</gene>
<feature type="chain" id="PRO_5016105115" evidence="2">
    <location>
        <begin position="30"/>
        <end position="521"/>
    </location>
</feature>
<organism evidence="3 4">
    <name type="scientific">Micromonospora craterilacus</name>
    <dbReference type="NCBI Taxonomy" id="1655439"/>
    <lineage>
        <taxon>Bacteria</taxon>
        <taxon>Bacillati</taxon>
        <taxon>Actinomycetota</taxon>
        <taxon>Actinomycetes</taxon>
        <taxon>Micromonosporales</taxon>
        <taxon>Micromonosporaceae</taxon>
        <taxon>Micromonospora</taxon>
    </lineage>
</organism>
<dbReference type="Proteomes" id="UP000248924">
    <property type="component" value="Unassembled WGS sequence"/>
</dbReference>
<keyword evidence="1" id="KW-0472">Membrane</keyword>
<evidence type="ECO:0000256" key="1">
    <source>
        <dbReference type="SAM" id="Phobius"/>
    </source>
</evidence>
<name>A0A2W2DPG0_9ACTN</name>
<comment type="caution">
    <text evidence="3">The sequence shown here is derived from an EMBL/GenBank/DDBJ whole genome shotgun (WGS) entry which is preliminary data.</text>
</comment>
<feature type="signal peptide" evidence="2">
    <location>
        <begin position="1"/>
        <end position="29"/>
    </location>
</feature>